<evidence type="ECO:0000256" key="1">
    <source>
        <dbReference type="SAM" id="SignalP"/>
    </source>
</evidence>
<feature type="signal peptide" evidence="1">
    <location>
        <begin position="1"/>
        <end position="24"/>
    </location>
</feature>
<proteinExistence type="predicted"/>
<protein>
    <recommendedName>
        <fullName evidence="4">Secreted protein</fullName>
    </recommendedName>
</protein>
<name>A0ABD5EVW7_9ACTN</name>
<dbReference type="RefSeq" id="WP_093833320.1">
    <property type="nucleotide sequence ID" value="NZ_JAVRES010000018.1"/>
</dbReference>
<evidence type="ECO:0008006" key="4">
    <source>
        <dbReference type="Google" id="ProtNLM"/>
    </source>
</evidence>
<reference evidence="3" key="1">
    <citation type="submission" date="2023-07" db="EMBL/GenBank/DDBJ databases">
        <title>30 novel species of actinomycetes from the DSMZ collection.</title>
        <authorList>
            <person name="Nouioui I."/>
        </authorList>
    </citation>
    <scope>NUCLEOTIDE SEQUENCE [LARGE SCALE GENOMIC DNA]</scope>
    <source>
        <strain evidence="3">DSM 41981</strain>
    </source>
</reference>
<keyword evidence="3" id="KW-1185">Reference proteome</keyword>
<gene>
    <name evidence="2" type="ORF">RM877_27815</name>
</gene>
<evidence type="ECO:0000313" key="3">
    <source>
        <dbReference type="Proteomes" id="UP001183535"/>
    </source>
</evidence>
<dbReference type="EMBL" id="JAVRES010000018">
    <property type="protein sequence ID" value="MDT0438499.1"/>
    <property type="molecule type" value="Genomic_DNA"/>
</dbReference>
<feature type="chain" id="PRO_5044791034" description="Secreted protein" evidence="1">
    <location>
        <begin position="25"/>
        <end position="208"/>
    </location>
</feature>
<accession>A0ABD5EVW7</accession>
<dbReference type="AlphaFoldDB" id="A0ABD5EVW7"/>
<comment type="caution">
    <text evidence="2">The sequence shown here is derived from an EMBL/GenBank/DDBJ whole genome shotgun (WGS) entry which is preliminary data.</text>
</comment>
<sequence length="208" mass="21170">MKKRQLAACAGAVALLGVTAVAGATAVSARPEAQVRPQARTQAQTQARAGYAKVQIVVGPTSDSGKDSAAVCPDGMGVLNGGFQSRSYSKSGGGEPYDAIIVDAPTKDGKGWWAQELHGQVQARAVCVPQGEAPQVVVGPVSGENSDSDAYCPSGTAPVGGGFVARSWYKNGWGESQDDTLANAPTASGSGWFARLFAGKVEARALCA</sequence>
<organism evidence="2 3">
    <name type="scientific">Streptomyces doudnae</name>
    <dbReference type="NCBI Taxonomy" id="3075536"/>
    <lineage>
        <taxon>Bacteria</taxon>
        <taxon>Bacillati</taxon>
        <taxon>Actinomycetota</taxon>
        <taxon>Actinomycetes</taxon>
        <taxon>Kitasatosporales</taxon>
        <taxon>Streptomycetaceae</taxon>
        <taxon>Streptomyces</taxon>
    </lineage>
</organism>
<dbReference type="Proteomes" id="UP001183535">
    <property type="component" value="Unassembled WGS sequence"/>
</dbReference>
<keyword evidence="1" id="KW-0732">Signal</keyword>
<evidence type="ECO:0000313" key="2">
    <source>
        <dbReference type="EMBL" id="MDT0438499.1"/>
    </source>
</evidence>